<feature type="region of interest" description="Disordered" evidence="1">
    <location>
        <begin position="194"/>
        <end position="245"/>
    </location>
</feature>
<dbReference type="Proteomes" id="UP000248482">
    <property type="component" value="Unplaced"/>
</dbReference>
<reference evidence="3" key="1">
    <citation type="submission" date="2025-08" db="UniProtKB">
        <authorList>
            <consortium name="RefSeq"/>
        </authorList>
    </citation>
    <scope>IDENTIFICATION</scope>
    <source>
        <tissue evidence="3">Blood</tissue>
    </source>
</reference>
<gene>
    <name evidence="3" type="primary">LOC111146705</name>
</gene>
<evidence type="ECO:0000313" key="3">
    <source>
        <dbReference type="RefSeq" id="XP_022358081.1"/>
    </source>
</evidence>
<dbReference type="AlphaFoldDB" id="A0A2Y9JBW7"/>
<feature type="compositionally biased region" description="Low complexity" evidence="1">
    <location>
        <begin position="1"/>
        <end position="21"/>
    </location>
</feature>
<feature type="compositionally biased region" description="Low complexity" evidence="1">
    <location>
        <begin position="310"/>
        <end position="323"/>
    </location>
</feature>
<feature type="compositionally biased region" description="Basic and acidic residues" evidence="1">
    <location>
        <begin position="226"/>
        <end position="245"/>
    </location>
</feature>
<organism evidence="2 3">
    <name type="scientific">Enhydra lutris kenyoni</name>
    <name type="common">northern sea otter</name>
    <dbReference type="NCBI Taxonomy" id="391180"/>
    <lineage>
        <taxon>Eukaryota</taxon>
        <taxon>Metazoa</taxon>
        <taxon>Chordata</taxon>
        <taxon>Craniata</taxon>
        <taxon>Vertebrata</taxon>
        <taxon>Euteleostomi</taxon>
        <taxon>Mammalia</taxon>
        <taxon>Eutheria</taxon>
        <taxon>Laurasiatheria</taxon>
        <taxon>Carnivora</taxon>
        <taxon>Caniformia</taxon>
        <taxon>Musteloidea</taxon>
        <taxon>Mustelidae</taxon>
        <taxon>Lutrinae</taxon>
        <taxon>Enhydra</taxon>
    </lineage>
</organism>
<evidence type="ECO:0000313" key="2">
    <source>
        <dbReference type="Proteomes" id="UP000248482"/>
    </source>
</evidence>
<evidence type="ECO:0000256" key="1">
    <source>
        <dbReference type="SAM" id="MobiDB-lite"/>
    </source>
</evidence>
<dbReference type="KEGG" id="elk:111146705"/>
<dbReference type="OrthoDB" id="10479813at2759"/>
<feature type="region of interest" description="Disordered" evidence="1">
    <location>
        <begin position="1"/>
        <end position="33"/>
    </location>
</feature>
<dbReference type="GeneID" id="111146705"/>
<feature type="region of interest" description="Disordered" evidence="1">
    <location>
        <begin position="295"/>
        <end position="323"/>
    </location>
</feature>
<feature type="compositionally biased region" description="Basic residues" evidence="1">
    <location>
        <begin position="24"/>
        <end position="33"/>
    </location>
</feature>
<keyword evidence="2" id="KW-1185">Reference proteome</keyword>
<sequence>MMMPELAPLPGPSAALPADSACPRRGRRSRGTHRVWSSMGKVAAEDITGTFSKLRVHTVHGGQSCTSFRFLLGPRSSHLSLLGRTLSKVFPGVCGHAVCDLLSDVQQRIQDLCSLGARRGRWRALVVPAPGAGRQTSSVKGRIVTIPGPAALRRLSPLNSTAACDRSPHCTSERAWPSSAEAVCAETGSHQAGCCRGRTHESRPSRAHVLPDPLLGGSQRQQTEGDPERPPRGPERVDRMGARTQNDRWRWWRQAPCSGPCRVGVPAAQSAGRPGLSISSQSPVKAANTPRALHRFPNLPEGHRIHTHSPAAPRRAMRTPPAF</sequence>
<dbReference type="RefSeq" id="XP_022358081.1">
    <property type="nucleotide sequence ID" value="XM_022502373.1"/>
</dbReference>
<name>A0A2Y9JBW7_ENHLU</name>
<accession>A0A2Y9JBW7</accession>
<proteinExistence type="predicted"/>
<protein>
    <submittedName>
        <fullName evidence="3">Zinc finger protein 41 homolog isoform X1</fullName>
    </submittedName>
</protein>